<organism evidence="5 6">
    <name type="scientific">Siminovitchia thermophila</name>
    <dbReference type="NCBI Taxonomy" id="1245522"/>
    <lineage>
        <taxon>Bacteria</taxon>
        <taxon>Bacillati</taxon>
        <taxon>Bacillota</taxon>
        <taxon>Bacilli</taxon>
        <taxon>Bacillales</taxon>
        <taxon>Bacillaceae</taxon>
        <taxon>Siminovitchia</taxon>
    </lineage>
</organism>
<keyword evidence="6" id="KW-1185">Reference proteome</keyword>
<dbReference type="EMBL" id="JAFBFH010000017">
    <property type="protein sequence ID" value="MBM7715732.1"/>
    <property type="molecule type" value="Genomic_DNA"/>
</dbReference>
<dbReference type="Pfam" id="PF01329">
    <property type="entry name" value="Pterin_4a"/>
    <property type="match status" value="1"/>
</dbReference>
<dbReference type="NCBIfam" id="NF002017">
    <property type="entry name" value="PRK00823.1-2"/>
    <property type="match status" value="1"/>
</dbReference>
<proteinExistence type="inferred from homology"/>
<comment type="catalytic activity">
    <reaction evidence="1">
        <text>(4aS,6R)-4a-hydroxy-L-erythro-5,6,7,8-tetrahydrobiopterin = (6R)-L-erythro-6,7-dihydrobiopterin + H2O</text>
        <dbReference type="Rhea" id="RHEA:11920"/>
        <dbReference type="ChEBI" id="CHEBI:15377"/>
        <dbReference type="ChEBI" id="CHEBI:15642"/>
        <dbReference type="ChEBI" id="CHEBI:43120"/>
        <dbReference type="EC" id="4.2.1.96"/>
    </reaction>
</comment>
<dbReference type="EC" id="4.2.1.96" evidence="3"/>
<comment type="caution">
    <text evidence="5">The sequence shown here is derived from an EMBL/GenBank/DDBJ whole genome shotgun (WGS) entry which is preliminary data.</text>
</comment>
<protein>
    <recommendedName>
        <fullName evidence="3">4a-hydroxytetrahydrobiopterin dehydratase</fullName>
        <ecNumber evidence="3">4.2.1.96</ecNumber>
    </recommendedName>
</protein>
<dbReference type="CDD" id="cd00488">
    <property type="entry name" value="PCD_DCoH"/>
    <property type="match status" value="1"/>
</dbReference>
<comment type="similarity">
    <text evidence="2">Belongs to the pterin-4-alpha-carbinolamine dehydratase family.</text>
</comment>
<dbReference type="PANTHER" id="PTHR12599">
    <property type="entry name" value="PTERIN-4-ALPHA-CARBINOLAMINE DEHYDRATASE"/>
    <property type="match status" value="1"/>
</dbReference>
<accession>A0ABS2R7V1</accession>
<evidence type="ECO:0000256" key="1">
    <source>
        <dbReference type="ARBA" id="ARBA00001554"/>
    </source>
</evidence>
<keyword evidence="4 5" id="KW-0456">Lyase</keyword>
<reference evidence="5 6" key="1">
    <citation type="submission" date="2021-01" db="EMBL/GenBank/DDBJ databases">
        <title>Genomic Encyclopedia of Type Strains, Phase IV (KMG-IV): sequencing the most valuable type-strain genomes for metagenomic binning, comparative biology and taxonomic classification.</title>
        <authorList>
            <person name="Goeker M."/>
        </authorList>
    </citation>
    <scope>NUCLEOTIDE SEQUENCE [LARGE SCALE GENOMIC DNA]</scope>
    <source>
        <strain evidence="5 6">DSM 105453</strain>
    </source>
</reference>
<dbReference type="Gene3D" id="3.30.1360.20">
    <property type="entry name" value="Transcriptional coactivator/pterin dehydratase"/>
    <property type="match status" value="1"/>
</dbReference>
<gene>
    <name evidence="5" type="ORF">JOC94_002721</name>
</gene>
<name>A0ABS2R7V1_9BACI</name>
<evidence type="ECO:0000256" key="3">
    <source>
        <dbReference type="ARBA" id="ARBA00013252"/>
    </source>
</evidence>
<dbReference type="PANTHER" id="PTHR12599:SF0">
    <property type="entry name" value="PTERIN-4-ALPHA-CARBINOLAMINE DEHYDRATASE"/>
    <property type="match status" value="1"/>
</dbReference>
<evidence type="ECO:0000256" key="2">
    <source>
        <dbReference type="ARBA" id="ARBA00006472"/>
    </source>
</evidence>
<evidence type="ECO:0000313" key="6">
    <source>
        <dbReference type="Proteomes" id="UP000823485"/>
    </source>
</evidence>
<dbReference type="GO" id="GO:0008124">
    <property type="term" value="F:4-alpha-hydroxytetrahydrobiopterin dehydratase activity"/>
    <property type="evidence" value="ECO:0007669"/>
    <property type="project" value="UniProtKB-EC"/>
</dbReference>
<evidence type="ECO:0000256" key="4">
    <source>
        <dbReference type="ARBA" id="ARBA00023239"/>
    </source>
</evidence>
<dbReference type="RefSeq" id="WP_077114012.1">
    <property type="nucleotide sequence ID" value="NZ_JAFBFH010000017.1"/>
</dbReference>
<dbReference type="InterPro" id="IPR036428">
    <property type="entry name" value="PCD_sf"/>
</dbReference>
<sequence>MERLSQEEIAVKLQENKNWKLVDEKWITRKYRFRDYLKGIDFVNKVAQASEKAQHHPFISIDYKLVTLKISSWRARGLTTLDFEMADQYDQFYEECMEEN</sequence>
<dbReference type="SUPFAM" id="SSF55248">
    <property type="entry name" value="PCD-like"/>
    <property type="match status" value="1"/>
</dbReference>
<dbReference type="InterPro" id="IPR001533">
    <property type="entry name" value="Pterin_deHydtase"/>
</dbReference>
<dbReference type="Proteomes" id="UP000823485">
    <property type="component" value="Unassembled WGS sequence"/>
</dbReference>
<evidence type="ECO:0000313" key="5">
    <source>
        <dbReference type="EMBL" id="MBM7715732.1"/>
    </source>
</evidence>